<feature type="transmembrane region" description="Helical" evidence="6">
    <location>
        <begin position="429"/>
        <end position="452"/>
    </location>
</feature>
<organism evidence="8 9">
    <name type="scientific">Candidula unifasciata</name>
    <dbReference type="NCBI Taxonomy" id="100452"/>
    <lineage>
        <taxon>Eukaryota</taxon>
        <taxon>Metazoa</taxon>
        <taxon>Spiralia</taxon>
        <taxon>Lophotrochozoa</taxon>
        <taxon>Mollusca</taxon>
        <taxon>Gastropoda</taxon>
        <taxon>Heterobranchia</taxon>
        <taxon>Euthyneura</taxon>
        <taxon>Panpulmonata</taxon>
        <taxon>Eupulmonata</taxon>
        <taxon>Stylommatophora</taxon>
        <taxon>Helicina</taxon>
        <taxon>Helicoidea</taxon>
        <taxon>Geomitridae</taxon>
        <taxon>Candidula</taxon>
    </lineage>
</organism>
<dbReference type="GO" id="GO:0016020">
    <property type="term" value="C:membrane"/>
    <property type="evidence" value="ECO:0007669"/>
    <property type="project" value="UniProtKB-SubCell"/>
</dbReference>
<feature type="compositionally biased region" description="Basic and acidic residues" evidence="5">
    <location>
        <begin position="591"/>
        <end position="602"/>
    </location>
</feature>
<evidence type="ECO:0000256" key="3">
    <source>
        <dbReference type="ARBA" id="ARBA00022989"/>
    </source>
</evidence>
<dbReference type="GO" id="GO:0022857">
    <property type="term" value="F:transmembrane transporter activity"/>
    <property type="evidence" value="ECO:0007669"/>
    <property type="project" value="InterPro"/>
</dbReference>
<dbReference type="Pfam" id="PF00083">
    <property type="entry name" value="Sugar_tr"/>
    <property type="match status" value="1"/>
</dbReference>
<dbReference type="PROSITE" id="PS00217">
    <property type="entry name" value="SUGAR_TRANSPORT_2"/>
    <property type="match status" value="1"/>
</dbReference>
<dbReference type="InterPro" id="IPR020846">
    <property type="entry name" value="MFS_dom"/>
</dbReference>
<evidence type="ECO:0000256" key="2">
    <source>
        <dbReference type="ARBA" id="ARBA00022692"/>
    </source>
</evidence>
<evidence type="ECO:0000256" key="6">
    <source>
        <dbReference type="SAM" id="Phobius"/>
    </source>
</evidence>
<feature type="compositionally biased region" description="Polar residues" evidence="5">
    <location>
        <begin position="550"/>
        <end position="564"/>
    </location>
</feature>
<feature type="transmembrane region" description="Helical" evidence="6">
    <location>
        <begin position="194"/>
        <end position="215"/>
    </location>
</feature>
<evidence type="ECO:0000256" key="5">
    <source>
        <dbReference type="SAM" id="MobiDB-lite"/>
    </source>
</evidence>
<feature type="region of interest" description="Disordered" evidence="5">
    <location>
        <begin position="591"/>
        <end position="635"/>
    </location>
</feature>
<feature type="transmembrane region" description="Helical" evidence="6">
    <location>
        <begin position="109"/>
        <end position="128"/>
    </location>
</feature>
<feature type="transmembrane region" description="Helical" evidence="6">
    <location>
        <begin position="458"/>
        <end position="478"/>
    </location>
</feature>
<dbReference type="InterPro" id="IPR005828">
    <property type="entry name" value="MFS_sugar_transport-like"/>
</dbReference>
<feature type="transmembrane region" description="Helical" evidence="6">
    <location>
        <begin position="16"/>
        <end position="36"/>
    </location>
</feature>
<dbReference type="PROSITE" id="PS50850">
    <property type="entry name" value="MFS"/>
    <property type="match status" value="1"/>
</dbReference>
<evidence type="ECO:0000256" key="1">
    <source>
        <dbReference type="ARBA" id="ARBA00004141"/>
    </source>
</evidence>
<evidence type="ECO:0000259" key="7">
    <source>
        <dbReference type="PROSITE" id="PS50850"/>
    </source>
</evidence>
<keyword evidence="2 6" id="KW-0812">Transmembrane</keyword>
<feature type="transmembrane region" description="Helical" evidence="6">
    <location>
        <begin position="395"/>
        <end position="417"/>
    </location>
</feature>
<evidence type="ECO:0000313" key="8">
    <source>
        <dbReference type="EMBL" id="CAG5117940.1"/>
    </source>
</evidence>
<comment type="caution">
    <text evidence="8">The sequence shown here is derived from an EMBL/GenBank/DDBJ whole genome shotgun (WGS) entry which is preliminary data.</text>
</comment>
<comment type="subcellular location">
    <subcellularLocation>
        <location evidence="1">Membrane</location>
        <topology evidence="1">Multi-pass membrane protein</topology>
    </subcellularLocation>
</comment>
<evidence type="ECO:0000313" key="9">
    <source>
        <dbReference type="Proteomes" id="UP000678393"/>
    </source>
</evidence>
<feature type="transmembrane region" description="Helical" evidence="6">
    <location>
        <begin position="309"/>
        <end position="332"/>
    </location>
</feature>
<dbReference type="Proteomes" id="UP000678393">
    <property type="component" value="Unassembled WGS sequence"/>
</dbReference>
<feature type="domain" description="Major facilitator superfamily (MFS) profile" evidence="7">
    <location>
        <begin position="20"/>
        <end position="484"/>
    </location>
</feature>
<feature type="transmembrane region" description="Helical" evidence="6">
    <location>
        <begin position="137"/>
        <end position="154"/>
    </location>
</feature>
<feature type="transmembrane region" description="Helical" evidence="6">
    <location>
        <begin position="221"/>
        <end position="239"/>
    </location>
</feature>
<dbReference type="EMBL" id="CAJHNH020000475">
    <property type="protein sequence ID" value="CAG5117940.1"/>
    <property type="molecule type" value="Genomic_DNA"/>
</dbReference>
<gene>
    <name evidence="8" type="ORF">CUNI_LOCUS3498</name>
</gene>
<name>A0A8S3YSH3_9EUPU</name>
<keyword evidence="4 6" id="KW-0472">Membrane</keyword>
<keyword evidence="9" id="KW-1185">Reference proteome</keyword>
<dbReference type="InterPro" id="IPR036259">
    <property type="entry name" value="MFS_trans_sf"/>
</dbReference>
<sequence>MTIEDILDETGGFGRFQLLIIVCICLNRFTIGWSMLQMSYDGLVPQWFCVSSNTSGAEEQLASSCYINDSSTSPSSDVQPCSSFQFDESPLTIINQWNLVCGLSWVKPTVASIQMIGVLAGVIVSGFLSDCIGRKKTMYLFVLEHAALNLITAFSVNWEMFIVCRFFIGLGIGVILVSSFPYPMEFLPIKWRPIVSSLPIWPLGIMVFALAGWLLENWSHLHIACGILSIPGLIGYFYVPESLRWLAVHDNMKEAQNVVAKIAVANRKFQFRKASIMLQTMAWEEQKAQENRKKSKQVNVFKDWQTVEVTLMVSYHWFSLSIVYFGLFFSAPSLAGNINLNIFLLAVMELPSILVTFFSNNRAGRKWPSVVAFSVACLAAVGCVLTEYLDHDYSKAAIVTGLCLTTKLCIGAAWAIGEAWANELYQPQARVYGLGAANIAARVGAVIAPFVIDLENRARASFVVMSCLLAVDIVLCVLTRETKQVNTAASSVSIVVARKQQDQQTHSVDMNNEHGLGNESSTDDPNASKKHSALEARDSVLDTIDEETTSNESDQTAAETSSHDNAVVETGDVALTIEMTDDSVATTALEKTKTDVSKDKFPKKDKKRDAKNKKAAKKAATETDSPVPKPRKNKLEKVKNAEFLTAKSKSKVKDDSPPYIESKYHKNIRYSIY</sequence>
<feature type="transmembrane region" description="Helical" evidence="6">
    <location>
        <begin position="370"/>
        <end position="389"/>
    </location>
</feature>
<dbReference type="PANTHER" id="PTHR24064">
    <property type="entry name" value="SOLUTE CARRIER FAMILY 22 MEMBER"/>
    <property type="match status" value="1"/>
</dbReference>
<keyword evidence="3 6" id="KW-1133">Transmembrane helix</keyword>
<proteinExistence type="predicted"/>
<accession>A0A8S3YSH3</accession>
<dbReference type="Gene3D" id="1.20.1250.20">
    <property type="entry name" value="MFS general substrate transporter like domains"/>
    <property type="match status" value="1"/>
</dbReference>
<protein>
    <recommendedName>
        <fullName evidence="7">Major facilitator superfamily (MFS) profile domain-containing protein</fullName>
    </recommendedName>
</protein>
<dbReference type="OrthoDB" id="3936150at2759"/>
<feature type="transmembrane region" description="Helical" evidence="6">
    <location>
        <begin position="338"/>
        <end position="358"/>
    </location>
</feature>
<reference evidence="8" key="1">
    <citation type="submission" date="2021-04" db="EMBL/GenBank/DDBJ databases">
        <authorList>
            <consortium name="Molecular Ecology Group"/>
        </authorList>
    </citation>
    <scope>NUCLEOTIDE SEQUENCE</scope>
</reference>
<feature type="compositionally biased region" description="Basic residues" evidence="5">
    <location>
        <begin position="603"/>
        <end position="617"/>
    </location>
</feature>
<dbReference type="InterPro" id="IPR005829">
    <property type="entry name" value="Sugar_transporter_CS"/>
</dbReference>
<feature type="region of interest" description="Disordered" evidence="5">
    <location>
        <begin position="501"/>
        <end position="567"/>
    </location>
</feature>
<feature type="transmembrane region" description="Helical" evidence="6">
    <location>
        <begin position="160"/>
        <end position="182"/>
    </location>
</feature>
<dbReference type="SUPFAM" id="SSF103473">
    <property type="entry name" value="MFS general substrate transporter"/>
    <property type="match status" value="1"/>
</dbReference>
<dbReference type="AlphaFoldDB" id="A0A8S3YSH3"/>
<evidence type="ECO:0000256" key="4">
    <source>
        <dbReference type="ARBA" id="ARBA00023136"/>
    </source>
</evidence>